<feature type="region of interest" description="Disordered" evidence="1">
    <location>
        <begin position="1"/>
        <end position="37"/>
    </location>
</feature>
<gene>
    <name evidence="2" type="ORF">COLAER_01726</name>
</gene>
<feature type="compositionally biased region" description="Polar residues" evidence="1">
    <location>
        <begin position="1"/>
        <end position="17"/>
    </location>
</feature>
<name>A4EBA8_COLAA</name>
<comment type="caution">
    <text evidence="2">The sequence shown here is derived from an EMBL/GenBank/DDBJ whole genome shotgun (WGS) entry which is preliminary data.</text>
</comment>
<proteinExistence type="predicted"/>
<reference evidence="2 3" key="1">
    <citation type="submission" date="2007-01" db="EMBL/GenBank/DDBJ databases">
        <title>Draft genome sequence of Collinsella aerofaciens (ATCC 25986).</title>
        <authorList>
            <person name="Sudarsanam P."/>
            <person name="Ley R."/>
            <person name="Guruge J."/>
            <person name="Turnbaugh P.J."/>
            <person name="Mahowald M."/>
            <person name="Liep D."/>
            <person name="Gordon J."/>
        </authorList>
    </citation>
    <scope>NUCLEOTIDE SEQUENCE [LARGE SCALE GENOMIC DNA]</scope>
    <source>
        <strain evidence="3">ATCC 25986 / DSM 3979 / JCM 10188 / KCTC 3647 / NCTC 11838 / VPI 1003</strain>
    </source>
</reference>
<evidence type="ECO:0000313" key="3">
    <source>
        <dbReference type="Proteomes" id="UP000002979"/>
    </source>
</evidence>
<reference evidence="2 3" key="2">
    <citation type="submission" date="2007-04" db="EMBL/GenBank/DDBJ databases">
        <authorList>
            <person name="Fulton L."/>
            <person name="Clifton S."/>
            <person name="Fulton B."/>
            <person name="Xu J."/>
            <person name="Minx P."/>
            <person name="Mardis E.R."/>
            <person name="Wilson R.K."/>
        </authorList>
    </citation>
    <scope>NUCLEOTIDE SEQUENCE [LARGE SCALE GENOMIC DNA]</scope>
    <source>
        <strain evidence="3">ATCC 25986 / DSM 3979 / JCM 10188 / KCTC 3647 / NCTC 11838 / VPI 1003</strain>
    </source>
</reference>
<sequence>MNFPNESQPETTSQNQPPKWDALSQRASTGKYIPESS</sequence>
<dbReference type="AlphaFoldDB" id="A4EBA8"/>
<dbReference type="EMBL" id="AAVN02000007">
    <property type="protein sequence ID" value="EBA39112.1"/>
    <property type="molecule type" value="Genomic_DNA"/>
</dbReference>
<organism evidence="2 3">
    <name type="scientific">Collinsella aerofaciens (strain ATCC 25986 / DSM 3979 / JCM 10188 / KCTC 3647 / NCTC 11838 / VPI 1003)</name>
    <dbReference type="NCBI Taxonomy" id="411903"/>
    <lineage>
        <taxon>Bacteria</taxon>
        <taxon>Bacillati</taxon>
        <taxon>Actinomycetota</taxon>
        <taxon>Coriobacteriia</taxon>
        <taxon>Coriobacteriales</taxon>
        <taxon>Coriobacteriaceae</taxon>
        <taxon>Collinsella</taxon>
    </lineage>
</organism>
<accession>A4EBA8</accession>
<protein>
    <submittedName>
        <fullName evidence="2">Uncharacterized protein</fullName>
    </submittedName>
</protein>
<dbReference type="Proteomes" id="UP000002979">
    <property type="component" value="Unassembled WGS sequence"/>
</dbReference>
<evidence type="ECO:0000256" key="1">
    <source>
        <dbReference type="SAM" id="MobiDB-lite"/>
    </source>
</evidence>
<evidence type="ECO:0000313" key="2">
    <source>
        <dbReference type="EMBL" id="EBA39112.1"/>
    </source>
</evidence>